<dbReference type="RefSeq" id="WP_084333369.1">
    <property type="nucleotide sequence ID" value="NZ_CBKZNZ010000020.1"/>
</dbReference>
<gene>
    <name evidence="2" type="ORF">SAMN05216186_101410</name>
</gene>
<sequence>MREWSEVLVVTRERDAQAGGIRFTTGNADEGRWQRFWRRLTTRHALARLDDAQLRDIGLTRQEALAEVYRPVWQLWD</sequence>
<proteinExistence type="predicted"/>
<dbReference type="Proteomes" id="UP000198706">
    <property type="component" value="Unassembled WGS sequence"/>
</dbReference>
<dbReference type="Pfam" id="PF06568">
    <property type="entry name" value="YjiS-like"/>
    <property type="match status" value="1"/>
</dbReference>
<evidence type="ECO:0000313" key="2">
    <source>
        <dbReference type="EMBL" id="SDJ42418.1"/>
    </source>
</evidence>
<reference evidence="2 3" key="1">
    <citation type="submission" date="2016-10" db="EMBL/GenBank/DDBJ databases">
        <authorList>
            <person name="de Groot N.N."/>
        </authorList>
    </citation>
    <scope>NUCLEOTIDE SEQUENCE [LARGE SCALE GENOMIC DNA]</scope>
    <source>
        <strain evidence="2 3">JCM 21544</strain>
    </source>
</reference>
<protein>
    <recommendedName>
        <fullName evidence="1">YjiS-like domain-containing protein</fullName>
    </recommendedName>
</protein>
<dbReference type="AlphaFoldDB" id="A0A1G8TLM5"/>
<evidence type="ECO:0000313" key="3">
    <source>
        <dbReference type="Proteomes" id="UP000198706"/>
    </source>
</evidence>
<accession>A0A1G8TLM5</accession>
<evidence type="ECO:0000259" key="1">
    <source>
        <dbReference type="Pfam" id="PF06568"/>
    </source>
</evidence>
<feature type="domain" description="YjiS-like" evidence="1">
    <location>
        <begin position="32"/>
        <end position="64"/>
    </location>
</feature>
<organism evidence="2 3">
    <name type="scientific">Pseudomonas indica</name>
    <dbReference type="NCBI Taxonomy" id="137658"/>
    <lineage>
        <taxon>Bacteria</taxon>
        <taxon>Pseudomonadati</taxon>
        <taxon>Pseudomonadota</taxon>
        <taxon>Gammaproteobacteria</taxon>
        <taxon>Pseudomonadales</taxon>
        <taxon>Pseudomonadaceae</taxon>
        <taxon>Pseudomonas</taxon>
    </lineage>
</organism>
<dbReference type="STRING" id="137658.SAMN05216186_101410"/>
<dbReference type="OrthoDB" id="6496803at2"/>
<name>A0A1G8TLM5_9PSED</name>
<dbReference type="InterPro" id="IPR009506">
    <property type="entry name" value="YjiS-like"/>
</dbReference>
<dbReference type="EMBL" id="FNFD01000001">
    <property type="protein sequence ID" value="SDJ42418.1"/>
    <property type="molecule type" value="Genomic_DNA"/>
</dbReference>
<keyword evidence="3" id="KW-1185">Reference proteome</keyword>